<organism evidence="1 2">
    <name type="scientific">Kiloniella laminariae</name>
    <dbReference type="NCBI Taxonomy" id="454162"/>
    <lineage>
        <taxon>Bacteria</taxon>
        <taxon>Pseudomonadati</taxon>
        <taxon>Pseudomonadota</taxon>
        <taxon>Alphaproteobacteria</taxon>
        <taxon>Rhodospirillales</taxon>
        <taxon>Kiloniellaceae</taxon>
        <taxon>Kiloniella</taxon>
    </lineage>
</organism>
<accession>A0ABT4LHU6</accession>
<evidence type="ECO:0008006" key="3">
    <source>
        <dbReference type="Google" id="ProtNLM"/>
    </source>
</evidence>
<protein>
    <recommendedName>
        <fullName evidence="3">Transposase</fullName>
    </recommendedName>
</protein>
<dbReference type="Proteomes" id="UP001069802">
    <property type="component" value="Unassembled WGS sequence"/>
</dbReference>
<name>A0ABT4LHU6_9PROT</name>
<gene>
    <name evidence="1" type="ORF">O4H49_02255</name>
</gene>
<reference evidence="1" key="1">
    <citation type="submission" date="2022-12" db="EMBL/GenBank/DDBJ databases">
        <title>Bacterial isolates from different developmental stages of Nematostella vectensis.</title>
        <authorList>
            <person name="Fraune S."/>
        </authorList>
    </citation>
    <scope>NUCLEOTIDE SEQUENCE</scope>
    <source>
        <strain evidence="1">G21630-S1</strain>
    </source>
</reference>
<keyword evidence="2" id="KW-1185">Reference proteome</keyword>
<evidence type="ECO:0000313" key="1">
    <source>
        <dbReference type="EMBL" id="MCZ4279582.1"/>
    </source>
</evidence>
<evidence type="ECO:0000313" key="2">
    <source>
        <dbReference type="Proteomes" id="UP001069802"/>
    </source>
</evidence>
<comment type="caution">
    <text evidence="1">The sequence shown here is derived from an EMBL/GenBank/DDBJ whole genome shotgun (WGS) entry which is preliminary data.</text>
</comment>
<dbReference type="EMBL" id="JAPWGY010000001">
    <property type="protein sequence ID" value="MCZ4279582.1"/>
    <property type="molecule type" value="Genomic_DNA"/>
</dbReference>
<dbReference type="RefSeq" id="WP_269421782.1">
    <property type="nucleotide sequence ID" value="NZ_JAPWGY010000001.1"/>
</dbReference>
<sequence length="108" mass="12262">MKQALSAAGWQAVLAVRIFLRHFSELGPVAPERHPYRSGPGHFAGRKVLFQNQMFQTCASPVFTCLRKSHRTSDSLIGRLAIAVHRLFNILFKKVEFHNFSNNLKSIL</sequence>
<proteinExistence type="predicted"/>